<reference evidence="2" key="1">
    <citation type="submission" date="2015-03" db="EMBL/GenBank/DDBJ databases">
        <authorList>
            <person name="Wibberg D."/>
        </authorList>
    </citation>
    <scope>NUCLEOTIDE SEQUENCE [LARGE SCALE GENOMIC DNA]</scope>
</reference>
<protein>
    <submittedName>
        <fullName evidence="1">Uncharacterized protein</fullName>
    </submittedName>
</protein>
<gene>
    <name evidence="1" type="ORF">PRIO_5944</name>
</gene>
<name>A0A0E3WJ78_9BACL</name>
<dbReference type="AlphaFoldDB" id="A0A0E3WJ78"/>
<organism evidence="1 2">
    <name type="scientific">Paenibacillus riograndensis SBR5</name>
    <dbReference type="NCBI Taxonomy" id="1073571"/>
    <lineage>
        <taxon>Bacteria</taxon>
        <taxon>Bacillati</taxon>
        <taxon>Bacillota</taxon>
        <taxon>Bacilli</taxon>
        <taxon>Bacillales</taxon>
        <taxon>Paenibacillaceae</taxon>
        <taxon>Paenibacillus</taxon>
        <taxon>Paenibacillus sonchi group</taxon>
    </lineage>
</organism>
<dbReference type="KEGG" id="pri:PRIO_5944"/>
<dbReference type="Proteomes" id="UP000033163">
    <property type="component" value="Chromosome I"/>
</dbReference>
<dbReference type="RefSeq" id="WP_046505792.1">
    <property type="nucleotide sequence ID" value="NZ_LN831776.1"/>
</dbReference>
<dbReference type="PATRIC" id="fig|1073571.4.peg.6363"/>
<evidence type="ECO:0000313" key="1">
    <source>
        <dbReference type="EMBL" id="CQR58313.1"/>
    </source>
</evidence>
<evidence type="ECO:0000313" key="2">
    <source>
        <dbReference type="Proteomes" id="UP000033163"/>
    </source>
</evidence>
<dbReference type="EMBL" id="LN831776">
    <property type="protein sequence ID" value="CQR58313.1"/>
    <property type="molecule type" value="Genomic_DNA"/>
</dbReference>
<proteinExistence type="predicted"/>
<accession>A0A0E3WJ78</accession>
<sequence length="66" mass="6678">MAQAIGESGLTIAGFPGTAPATSLQGRINGIFAVVSRLADVLRLNNGTFAVVFTDHGCAAPNNGTF</sequence>
<dbReference type="HOGENOM" id="CLU_2827139_0_0_9"/>